<organism evidence="1 2">
    <name type="scientific">Hondaea fermentalgiana</name>
    <dbReference type="NCBI Taxonomy" id="2315210"/>
    <lineage>
        <taxon>Eukaryota</taxon>
        <taxon>Sar</taxon>
        <taxon>Stramenopiles</taxon>
        <taxon>Bigyra</taxon>
        <taxon>Labyrinthulomycetes</taxon>
        <taxon>Thraustochytrida</taxon>
        <taxon>Thraustochytriidae</taxon>
        <taxon>Hondaea</taxon>
    </lineage>
</organism>
<dbReference type="Proteomes" id="UP000241890">
    <property type="component" value="Unassembled WGS sequence"/>
</dbReference>
<dbReference type="PANTHER" id="PTHR45458">
    <property type="entry name" value="SHORT-CHAIN DEHYDROGENASE/REDUCTASE SDR"/>
    <property type="match status" value="1"/>
</dbReference>
<dbReference type="InParanoid" id="A0A2R5GFF1"/>
<dbReference type="Pfam" id="PF00106">
    <property type="entry name" value="adh_short"/>
    <property type="match status" value="1"/>
</dbReference>
<sequence>MTKLAVVVGASRGVGLGLAKRLAKEEYRVIGTCRSVPEELQGDAAPFQVVEGIDVAEDACVDKLREALAKESRIDLLVFNAGVNTDIGNDIDSVDKLSLDGALKQMNTNCLGAARTMKALGEKLGEGSKVILVSSRYGSIEDNGSVGGDHGYRMSKTALNMLGKCLSLEYAPKGIVLALLHPGLVSTEMTSFHKDGISVEESVEGFMQRISTLSKEQHGHFLHAVSGEELPW</sequence>
<protein>
    <submittedName>
        <fullName evidence="1">Dehydrogenase/reductase SDR family member 4</fullName>
    </submittedName>
</protein>
<dbReference type="InterPro" id="IPR052184">
    <property type="entry name" value="SDR_enzymes"/>
</dbReference>
<proteinExistence type="predicted"/>
<dbReference type="InterPro" id="IPR002347">
    <property type="entry name" value="SDR_fam"/>
</dbReference>
<evidence type="ECO:0000313" key="2">
    <source>
        <dbReference type="Proteomes" id="UP000241890"/>
    </source>
</evidence>
<dbReference type="Gene3D" id="3.40.50.720">
    <property type="entry name" value="NAD(P)-binding Rossmann-like Domain"/>
    <property type="match status" value="1"/>
</dbReference>
<dbReference type="InterPro" id="IPR036291">
    <property type="entry name" value="NAD(P)-bd_dom_sf"/>
</dbReference>
<dbReference type="PANTHER" id="PTHR45458:SF1">
    <property type="entry name" value="SHORT CHAIN DEHYDROGENASE"/>
    <property type="match status" value="1"/>
</dbReference>
<dbReference type="EMBL" id="BEYU01000062">
    <property type="protein sequence ID" value="GBG29646.1"/>
    <property type="molecule type" value="Genomic_DNA"/>
</dbReference>
<keyword evidence="2" id="KW-1185">Reference proteome</keyword>
<comment type="caution">
    <text evidence="1">The sequence shown here is derived from an EMBL/GenBank/DDBJ whole genome shotgun (WGS) entry which is preliminary data.</text>
</comment>
<name>A0A2R5GFF1_9STRA</name>
<dbReference type="AlphaFoldDB" id="A0A2R5GFF1"/>
<dbReference type="OrthoDB" id="5296at2759"/>
<dbReference type="PRINTS" id="PR00081">
    <property type="entry name" value="GDHRDH"/>
</dbReference>
<evidence type="ECO:0000313" key="1">
    <source>
        <dbReference type="EMBL" id="GBG29646.1"/>
    </source>
</evidence>
<dbReference type="SUPFAM" id="SSF51735">
    <property type="entry name" value="NAD(P)-binding Rossmann-fold domains"/>
    <property type="match status" value="1"/>
</dbReference>
<dbReference type="GO" id="GO:0016616">
    <property type="term" value="F:oxidoreductase activity, acting on the CH-OH group of donors, NAD or NADP as acceptor"/>
    <property type="evidence" value="ECO:0007669"/>
    <property type="project" value="TreeGrafter"/>
</dbReference>
<accession>A0A2R5GFF1</accession>
<reference evidence="1 2" key="1">
    <citation type="submission" date="2017-12" db="EMBL/GenBank/DDBJ databases">
        <title>Sequencing, de novo assembly and annotation of complete genome of a new Thraustochytrid species, strain FCC1311.</title>
        <authorList>
            <person name="Sedici K."/>
            <person name="Godart F."/>
            <person name="Aiese Cigliano R."/>
            <person name="Sanseverino W."/>
            <person name="Barakat M."/>
            <person name="Ortet P."/>
            <person name="Marechal E."/>
            <person name="Cagnac O."/>
            <person name="Amato A."/>
        </authorList>
    </citation>
    <scope>NUCLEOTIDE SEQUENCE [LARGE SCALE GENOMIC DNA]</scope>
</reference>
<gene>
    <name evidence="1" type="ORF">FCC1311_058672</name>
</gene>